<feature type="domain" description="Orn/DAP/Arg decarboxylase 2 N-terminal" evidence="3">
    <location>
        <begin position="5"/>
        <end position="172"/>
    </location>
</feature>
<reference evidence="5" key="1">
    <citation type="submission" date="2019-07" db="EMBL/GenBank/DDBJ databases">
        <title>Bartonella kosoyii sp. nov. and Bartonella krasnovii sp. nov., two novel members of the Bartonella elizabethae complex sensu lato, isolated from black rats and wild desert rodent-fleas.</title>
        <authorList>
            <person name="Gutierrez R."/>
            <person name="Shalit T."/>
            <person name="Markus B."/>
            <person name="Yuan C."/>
            <person name="Nachum-Biala Y."/>
            <person name="Elad D."/>
            <person name="Harrus S."/>
        </authorList>
    </citation>
    <scope>NUCLEOTIDE SEQUENCE [LARGE SCALE GENOMIC DNA]</scope>
    <source>
        <strain evidence="5">OE 1-1</strain>
    </source>
</reference>
<dbReference type="PANTHER" id="PTHR43727:SF3">
    <property type="entry name" value="GROUP IV DECARBOXYLASE"/>
    <property type="match status" value="1"/>
</dbReference>
<dbReference type="AlphaFoldDB" id="A0A5B9CZC8"/>
<evidence type="ECO:0000259" key="3">
    <source>
        <dbReference type="Pfam" id="PF02784"/>
    </source>
</evidence>
<name>A0A5B9CZC8_9HYPH</name>
<keyword evidence="2" id="KW-0663">Pyridoxal phosphate</keyword>
<organism evidence="4 5">
    <name type="scientific">Bartonella krasnovii</name>
    <dbReference type="NCBI Taxonomy" id="2267275"/>
    <lineage>
        <taxon>Bacteria</taxon>
        <taxon>Pseudomonadati</taxon>
        <taxon>Pseudomonadota</taxon>
        <taxon>Alphaproteobacteria</taxon>
        <taxon>Hyphomicrobiales</taxon>
        <taxon>Bartonellaceae</taxon>
        <taxon>Bartonella</taxon>
    </lineage>
</organism>
<evidence type="ECO:0000256" key="1">
    <source>
        <dbReference type="ARBA" id="ARBA00001933"/>
    </source>
</evidence>
<dbReference type="Proteomes" id="UP000321311">
    <property type="component" value="Chromosome"/>
</dbReference>
<evidence type="ECO:0000313" key="4">
    <source>
        <dbReference type="EMBL" id="QEE11627.1"/>
    </source>
</evidence>
<evidence type="ECO:0000256" key="2">
    <source>
        <dbReference type="ARBA" id="ARBA00022898"/>
    </source>
</evidence>
<dbReference type="SUPFAM" id="SSF51419">
    <property type="entry name" value="PLP-binding barrel"/>
    <property type="match status" value="1"/>
</dbReference>
<accession>A0A5B9CZC8</accession>
<dbReference type="KEGG" id="barn:D1092_00990"/>
<dbReference type="Pfam" id="PF02784">
    <property type="entry name" value="Orn_Arg_deC_N"/>
    <property type="match status" value="1"/>
</dbReference>
<evidence type="ECO:0000313" key="5">
    <source>
        <dbReference type="Proteomes" id="UP000321311"/>
    </source>
</evidence>
<dbReference type="InterPro" id="IPR022644">
    <property type="entry name" value="De-COase2_N"/>
</dbReference>
<dbReference type="Gene3D" id="3.20.20.10">
    <property type="entry name" value="Alanine racemase"/>
    <property type="match status" value="1"/>
</dbReference>
<protein>
    <recommendedName>
        <fullName evidence="3">Orn/DAP/Arg decarboxylase 2 N-terminal domain-containing protein</fullName>
    </recommendedName>
</protein>
<dbReference type="EMBL" id="CP031844">
    <property type="protein sequence ID" value="QEE11627.1"/>
    <property type="molecule type" value="Genomic_DNA"/>
</dbReference>
<dbReference type="GO" id="GO:0009089">
    <property type="term" value="P:lysine biosynthetic process via diaminopimelate"/>
    <property type="evidence" value="ECO:0007669"/>
    <property type="project" value="TreeGrafter"/>
</dbReference>
<dbReference type="InterPro" id="IPR029066">
    <property type="entry name" value="PLP-binding_barrel"/>
</dbReference>
<comment type="cofactor">
    <cofactor evidence="1">
        <name>pyridoxal 5'-phosphate</name>
        <dbReference type="ChEBI" id="CHEBI:597326"/>
    </cofactor>
</comment>
<dbReference type="OrthoDB" id="7923837at2"/>
<proteinExistence type="predicted"/>
<gene>
    <name evidence="4" type="ORF">D1092_00990</name>
</gene>
<dbReference type="PANTHER" id="PTHR43727">
    <property type="entry name" value="DIAMINOPIMELATE DECARBOXYLASE"/>
    <property type="match status" value="1"/>
</dbReference>
<dbReference type="GO" id="GO:0008836">
    <property type="term" value="F:diaminopimelate decarboxylase activity"/>
    <property type="evidence" value="ECO:0007669"/>
    <property type="project" value="TreeGrafter"/>
</dbReference>
<sequence>MFNIPIKLREETELSIRKYINVQCDNIIELHDIIALARYFDIALKISLRLCHILANEDRSRFGMTAVDLHAALSLLESNRIRLNGEHLHVGSNLNSTELIVSTLTKAGKDIYALKDQISFISLGGGYPTSTEFCDAVMVNDEYPRKIYEALSQLGCDLHKLTVIIEPRRVISEIMVIYFQLDKIVQFCVSKHILWVTCICCPMASVDIDSNLPLMTMS</sequence>